<accession>A0ABD5YPS3</accession>
<organism evidence="1 2">
    <name type="scientific">Halocatena marina</name>
    <dbReference type="NCBI Taxonomy" id="2934937"/>
    <lineage>
        <taxon>Archaea</taxon>
        <taxon>Methanobacteriati</taxon>
        <taxon>Methanobacteriota</taxon>
        <taxon>Stenosarchaea group</taxon>
        <taxon>Halobacteria</taxon>
        <taxon>Halobacteriales</taxon>
        <taxon>Natronomonadaceae</taxon>
        <taxon>Halocatena</taxon>
    </lineage>
</organism>
<gene>
    <name evidence="1" type="ORF">ACFQL7_06800</name>
</gene>
<dbReference type="Proteomes" id="UP001596417">
    <property type="component" value="Unassembled WGS sequence"/>
</dbReference>
<dbReference type="AlphaFoldDB" id="A0ABD5YPS3"/>
<dbReference type="GeneID" id="76199153"/>
<dbReference type="SUPFAM" id="SSF52309">
    <property type="entry name" value="N-(deoxy)ribosyltransferase-like"/>
    <property type="match status" value="1"/>
</dbReference>
<reference evidence="1 2" key="1">
    <citation type="journal article" date="2019" name="Int. J. Syst. Evol. Microbiol.">
        <title>The Global Catalogue of Microorganisms (GCM) 10K type strain sequencing project: providing services to taxonomists for standard genome sequencing and annotation.</title>
        <authorList>
            <consortium name="The Broad Institute Genomics Platform"/>
            <consortium name="The Broad Institute Genome Sequencing Center for Infectious Disease"/>
            <person name="Wu L."/>
            <person name="Ma J."/>
        </authorList>
    </citation>
    <scope>NUCLEOTIDE SEQUENCE [LARGE SCALE GENOMIC DNA]</scope>
    <source>
        <strain evidence="1 2">RDMS1</strain>
    </source>
</reference>
<name>A0ABD5YPS3_9EURY</name>
<dbReference type="RefSeq" id="WP_264554871.1">
    <property type="nucleotide sequence ID" value="NZ_CP109979.1"/>
</dbReference>
<keyword evidence="2" id="KW-1185">Reference proteome</keyword>
<dbReference type="Gene3D" id="3.40.50.450">
    <property type="match status" value="1"/>
</dbReference>
<sequence>MCRVFVAGPIDFHKISDVVDYRLTYRASLSDAGFTPVDQYSDALDRVEGILDDETDGVSSILRNIDALPDEPYVHAVGHAIAATSVEEVIADPKKVPEIAPESVISDIVERDLELLRSCDAMVAYLPSPSCGTTVELLHAVENDIPAFVVSESPSMFIQQYADECYETFDAALDRLLEQFDPEKRGERAKKGER</sequence>
<evidence type="ECO:0000313" key="2">
    <source>
        <dbReference type="Proteomes" id="UP001596417"/>
    </source>
</evidence>
<comment type="caution">
    <text evidence="1">The sequence shown here is derived from an EMBL/GenBank/DDBJ whole genome shotgun (WGS) entry which is preliminary data.</text>
</comment>
<proteinExistence type="predicted"/>
<evidence type="ECO:0000313" key="1">
    <source>
        <dbReference type="EMBL" id="MFC7189593.1"/>
    </source>
</evidence>
<protein>
    <recommendedName>
        <fullName evidence="3">Nucleoside 2-deoxyribosyltransferase</fullName>
    </recommendedName>
</protein>
<dbReference type="EMBL" id="JBHTAX010000001">
    <property type="protein sequence ID" value="MFC7189593.1"/>
    <property type="molecule type" value="Genomic_DNA"/>
</dbReference>
<evidence type="ECO:0008006" key="3">
    <source>
        <dbReference type="Google" id="ProtNLM"/>
    </source>
</evidence>